<dbReference type="STRING" id="749222.Nitsa_1497"/>
<accession>E6X022</accession>
<keyword evidence="1" id="KW-0812">Transmembrane</keyword>
<dbReference type="InterPro" id="IPR021309">
    <property type="entry name" value="YgaP-like_TM"/>
</dbReference>
<dbReference type="HOGENOM" id="CLU_176022_4_1_7"/>
<evidence type="ECO:0000259" key="2">
    <source>
        <dbReference type="Pfam" id="PF11127"/>
    </source>
</evidence>
<reference evidence="4" key="2">
    <citation type="submission" date="2011-01" db="EMBL/GenBank/DDBJ databases">
        <title>The complete genome of Nitratifractor salsuginis DSM 16511.</title>
        <authorList>
            <consortium name="US DOE Joint Genome Institute (JGI-PGF)"/>
            <person name="Lucas S."/>
            <person name="Copeland A."/>
            <person name="Lapidus A."/>
            <person name="Bruce D."/>
            <person name="Goodwin L."/>
            <person name="Pitluck S."/>
            <person name="Kyrpides N."/>
            <person name="Mavromatis K."/>
            <person name="Ivanova N."/>
            <person name="Mikhailova N."/>
            <person name="Zeytun A."/>
            <person name="Detter J.C."/>
            <person name="Tapia R."/>
            <person name="Han C."/>
            <person name="Land M."/>
            <person name="Hauser L."/>
            <person name="Markowitz V."/>
            <person name="Cheng J.-F."/>
            <person name="Hugenholtz P."/>
            <person name="Woyke T."/>
            <person name="Wu D."/>
            <person name="Tindall B."/>
            <person name="Schuetze A."/>
            <person name="Brambilla E."/>
            <person name="Klenk H.-P."/>
            <person name="Eisen J.A."/>
        </authorList>
    </citation>
    <scope>NUCLEOTIDE SEQUENCE [LARGE SCALE GENOMIC DNA]</scope>
    <source>
        <strain evidence="4">DSM 16511 / JCM 12458 / E9I37-1</strain>
    </source>
</reference>
<keyword evidence="4" id="KW-1185">Reference proteome</keyword>
<feature type="transmembrane region" description="Helical" evidence="1">
    <location>
        <begin position="35"/>
        <end position="62"/>
    </location>
</feature>
<protein>
    <recommendedName>
        <fullName evidence="2">Inner membrane protein YgaP-like transmembrane domain-containing protein</fullName>
    </recommendedName>
</protein>
<name>E6X022_NITSE</name>
<feature type="transmembrane region" description="Helical" evidence="1">
    <location>
        <begin position="12"/>
        <end position="29"/>
    </location>
</feature>
<evidence type="ECO:0000256" key="1">
    <source>
        <dbReference type="SAM" id="Phobius"/>
    </source>
</evidence>
<dbReference type="KEGG" id="nsa:Nitsa_1497"/>
<feature type="domain" description="Inner membrane protein YgaP-like transmembrane" evidence="2">
    <location>
        <begin position="15"/>
        <end position="56"/>
    </location>
</feature>
<evidence type="ECO:0000313" key="4">
    <source>
        <dbReference type="Proteomes" id="UP000008633"/>
    </source>
</evidence>
<proteinExistence type="predicted"/>
<dbReference type="AlphaFoldDB" id="E6X022"/>
<gene>
    <name evidence="3" type="ordered locus">Nitsa_1497</name>
</gene>
<keyword evidence="1" id="KW-1133">Transmembrane helix</keyword>
<sequence>MAINAKKMRKFCRPFRIVLGLALIGAGYYTGIKWFYLGVIPLIAGIIGICPACVITGQCTILGKDKEQ</sequence>
<reference evidence="3 4" key="1">
    <citation type="journal article" date="2011" name="Stand. Genomic Sci.">
        <title>Complete genome sequence of Nitratifractor salsuginis type strain (E9I37-1).</title>
        <authorList>
            <person name="Anderson I."/>
            <person name="Sikorski J."/>
            <person name="Zeytun A."/>
            <person name="Nolan M."/>
            <person name="Lapidus A."/>
            <person name="Lucas S."/>
            <person name="Hammon N."/>
            <person name="Deshpande S."/>
            <person name="Cheng J.F."/>
            <person name="Tapia R."/>
            <person name="Han C."/>
            <person name="Goodwin L."/>
            <person name="Pitluck S."/>
            <person name="Liolios K."/>
            <person name="Pagani I."/>
            <person name="Ivanova N."/>
            <person name="Huntemann M."/>
            <person name="Mavromatis K."/>
            <person name="Ovchinikova G."/>
            <person name="Pati A."/>
            <person name="Chen A."/>
            <person name="Palaniappan K."/>
            <person name="Land M."/>
            <person name="Hauser L."/>
            <person name="Brambilla E.M."/>
            <person name="Ngatchou-Djao O.D."/>
            <person name="Rohde M."/>
            <person name="Tindall B.J."/>
            <person name="Goker M."/>
            <person name="Detter J.C."/>
            <person name="Woyke T."/>
            <person name="Bristow J."/>
            <person name="Eisen J.A."/>
            <person name="Markowitz V."/>
            <person name="Hugenholtz P."/>
            <person name="Klenk H.P."/>
            <person name="Kyrpides N.C."/>
        </authorList>
    </citation>
    <scope>NUCLEOTIDE SEQUENCE [LARGE SCALE GENOMIC DNA]</scope>
    <source>
        <strain evidence="4">DSM 16511 / JCM 12458 / E9I37-1</strain>
    </source>
</reference>
<dbReference type="RefSeq" id="WP_013554434.1">
    <property type="nucleotide sequence ID" value="NC_014935.1"/>
</dbReference>
<dbReference type="eggNOG" id="ENOG50319FT">
    <property type="taxonomic scope" value="Bacteria"/>
</dbReference>
<evidence type="ECO:0000313" key="3">
    <source>
        <dbReference type="EMBL" id="ADV46745.1"/>
    </source>
</evidence>
<dbReference type="Proteomes" id="UP000008633">
    <property type="component" value="Chromosome"/>
</dbReference>
<dbReference type="EMBL" id="CP002452">
    <property type="protein sequence ID" value="ADV46745.1"/>
    <property type="molecule type" value="Genomic_DNA"/>
</dbReference>
<keyword evidence="1" id="KW-0472">Membrane</keyword>
<organism evidence="3 4">
    <name type="scientific">Nitratifractor salsuginis (strain DSM 16511 / JCM 12458 / E9I37-1)</name>
    <dbReference type="NCBI Taxonomy" id="749222"/>
    <lineage>
        <taxon>Bacteria</taxon>
        <taxon>Pseudomonadati</taxon>
        <taxon>Campylobacterota</taxon>
        <taxon>Epsilonproteobacteria</taxon>
        <taxon>Campylobacterales</taxon>
        <taxon>Sulfurovaceae</taxon>
        <taxon>Nitratifractor</taxon>
    </lineage>
</organism>
<dbReference type="Pfam" id="PF11127">
    <property type="entry name" value="YgaP-like_TM"/>
    <property type="match status" value="1"/>
</dbReference>